<gene>
    <name evidence="2" type="ORF">LAESUDRAFT_730832</name>
</gene>
<evidence type="ECO:0000256" key="1">
    <source>
        <dbReference type="SAM" id="MobiDB-lite"/>
    </source>
</evidence>
<evidence type="ECO:0000313" key="3">
    <source>
        <dbReference type="Proteomes" id="UP000076871"/>
    </source>
</evidence>
<organism evidence="2 3">
    <name type="scientific">Laetiporus sulphureus 93-53</name>
    <dbReference type="NCBI Taxonomy" id="1314785"/>
    <lineage>
        <taxon>Eukaryota</taxon>
        <taxon>Fungi</taxon>
        <taxon>Dikarya</taxon>
        <taxon>Basidiomycota</taxon>
        <taxon>Agaricomycotina</taxon>
        <taxon>Agaricomycetes</taxon>
        <taxon>Polyporales</taxon>
        <taxon>Laetiporus</taxon>
    </lineage>
</organism>
<dbReference type="Proteomes" id="UP000076871">
    <property type="component" value="Unassembled WGS sequence"/>
</dbReference>
<dbReference type="InParanoid" id="A0A165BZ95"/>
<evidence type="ECO:0000313" key="2">
    <source>
        <dbReference type="EMBL" id="KZT01921.1"/>
    </source>
</evidence>
<feature type="region of interest" description="Disordered" evidence="1">
    <location>
        <begin position="1"/>
        <end position="20"/>
    </location>
</feature>
<sequence>MCGVVGPHSRHSSLSASISPRAIDPTPFIVRYAPALSVCTTLRSRDTVAQI</sequence>
<accession>A0A165BZ95</accession>
<reference evidence="2 3" key="1">
    <citation type="journal article" date="2016" name="Mol. Biol. Evol.">
        <title>Comparative Genomics of Early-Diverging Mushroom-Forming Fungi Provides Insights into the Origins of Lignocellulose Decay Capabilities.</title>
        <authorList>
            <person name="Nagy L.G."/>
            <person name="Riley R."/>
            <person name="Tritt A."/>
            <person name="Adam C."/>
            <person name="Daum C."/>
            <person name="Floudas D."/>
            <person name="Sun H."/>
            <person name="Yadav J.S."/>
            <person name="Pangilinan J."/>
            <person name="Larsson K.H."/>
            <person name="Matsuura K."/>
            <person name="Barry K."/>
            <person name="Labutti K."/>
            <person name="Kuo R."/>
            <person name="Ohm R.A."/>
            <person name="Bhattacharya S.S."/>
            <person name="Shirouzu T."/>
            <person name="Yoshinaga Y."/>
            <person name="Martin F.M."/>
            <person name="Grigoriev I.V."/>
            <person name="Hibbett D.S."/>
        </authorList>
    </citation>
    <scope>NUCLEOTIDE SEQUENCE [LARGE SCALE GENOMIC DNA]</scope>
    <source>
        <strain evidence="2 3">93-53</strain>
    </source>
</reference>
<dbReference type="RefSeq" id="XP_040759661.1">
    <property type="nucleotide sequence ID" value="XM_040909911.1"/>
</dbReference>
<dbReference type="AlphaFoldDB" id="A0A165BZ95"/>
<dbReference type="GeneID" id="63826940"/>
<protein>
    <submittedName>
        <fullName evidence="2">Uncharacterized protein</fullName>
    </submittedName>
</protein>
<name>A0A165BZ95_9APHY</name>
<proteinExistence type="predicted"/>
<dbReference type="EMBL" id="KV427658">
    <property type="protein sequence ID" value="KZT01921.1"/>
    <property type="molecule type" value="Genomic_DNA"/>
</dbReference>
<dbReference type="OrthoDB" id="3365698at2759"/>
<keyword evidence="3" id="KW-1185">Reference proteome</keyword>